<sequence length="101" mass="12385">MVLFLNSEEVRSSSREFLKSKSMECRVLLFLRHLDNFQYYSMLRCRYQMDHHFIWRVQWYGAALTTAIIQVVNRTIFQEVPYDGNWDGLLWRMRGIFLFQH</sequence>
<accession>A0AAV4MQ81</accession>
<name>A0AAV4MQ81_CAEEX</name>
<comment type="caution">
    <text evidence="1">The sequence shown here is derived from an EMBL/GenBank/DDBJ whole genome shotgun (WGS) entry which is preliminary data.</text>
</comment>
<organism evidence="1 2">
    <name type="scientific">Caerostris extrusa</name>
    <name type="common">Bark spider</name>
    <name type="synonym">Caerostris bankana</name>
    <dbReference type="NCBI Taxonomy" id="172846"/>
    <lineage>
        <taxon>Eukaryota</taxon>
        <taxon>Metazoa</taxon>
        <taxon>Ecdysozoa</taxon>
        <taxon>Arthropoda</taxon>
        <taxon>Chelicerata</taxon>
        <taxon>Arachnida</taxon>
        <taxon>Araneae</taxon>
        <taxon>Araneomorphae</taxon>
        <taxon>Entelegynae</taxon>
        <taxon>Araneoidea</taxon>
        <taxon>Araneidae</taxon>
        <taxon>Caerostris</taxon>
    </lineage>
</organism>
<dbReference type="AlphaFoldDB" id="A0AAV4MQ81"/>
<reference evidence="1 2" key="1">
    <citation type="submission" date="2021-06" db="EMBL/GenBank/DDBJ databases">
        <title>Caerostris extrusa draft genome.</title>
        <authorList>
            <person name="Kono N."/>
            <person name="Arakawa K."/>
        </authorList>
    </citation>
    <scope>NUCLEOTIDE SEQUENCE [LARGE SCALE GENOMIC DNA]</scope>
</reference>
<proteinExistence type="predicted"/>
<protein>
    <submittedName>
        <fullName evidence="1">Uncharacterized protein</fullName>
    </submittedName>
</protein>
<evidence type="ECO:0000313" key="2">
    <source>
        <dbReference type="Proteomes" id="UP001054945"/>
    </source>
</evidence>
<dbReference type="Proteomes" id="UP001054945">
    <property type="component" value="Unassembled WGS sequence"/>
</dbReference>
<evidence type="ECO:0000313" key="1">
    <source>
        <dbReference type="EMBL" id="GIX74074.1"/>
    </source>
</evidence>
<dbReference type="EMBL" id="BPLR01002469">
    <property type="protein sequence ID" value="GIX74074.1"/>
    <property type="molecule type" value="Genomic_DNA"/>
</dbReference>
<gene>
    <name evidence="1" type="ORF">CEXT_303821</name>
</gene>
<keyword evidence="2" id="KW-1185">Reference proteome</keyword>